<name>A0A8J6IND2_9ALTE</name>
<keyword evidence="4 7" id="KW-0479">Metal-binding</keyword>
<dbReference type="HAMAP" id="MF_01374">
    <property type="entry name" value="Glyoxalase_2"/>
    <property type="match status" value="1"/>
</dbReference>
<evidence type="ECO:0000256" key="4">
    <source>
        <dbReference type="ARBA" id="ARBA00022723"/>
    </source>
</evidence>
<gene>
    <name evidence="7 9" type="primary">gloB</name>
    <name evidence="9" type="ORF">H8B19_01205</name>
</gene>
<keyword evidence="10" id="KW-1185">Reference proteome</keyword>
<dbReference type="PANTHER" id="PTHR43705">
    <property type="entry name" value="HYDROXYACYLGLUTATHIONE HYDROLASE"/>
    <property type="match status" value="1"/>
</dbReference>
<evidence type="ECO:0000256" key="3">
    <source>
        <dbReference type="ARBA" id="ARBA00006759"/>
    </source>
</evidence>
<feature type="domain" description="Metallo-beta-lactamase" evidence="8">
    <location>
        <begin position="16"/>
        <end position="171"/>
    </location>
</feature>
<reference evidence="9" key="1">
    <citation type="journal article" date="2018" name="Int. J. Syst. Evol. Microbiol.">
        <title>Neptunicella marina gen. nov., sp. nov., isolated from surface seawater.</title>
        <authorList>
            <person name="Liu X."/>
            <person name="Lai Q."/>
            <person name="Du Y."/>
            <person name="Zhang X."/>
            <person name="Liu Z."/>
            <person name="Sun F."/>
            <person name="Shao Z."/>
        </authorList>
    </citation>
    <scope>NUCLEOTIDE SEQUENCE</scope>
    <source>
        <strain evidence="9">S27-2</strain>
    </source>
</reference>
<dbReference type="Pfam" id="PF00753">
    <property type="entry name" value="Lactamase_B"/>
    <property type="match status" value="1"/>
</dbReference>
<sequence length="259" mass="28949">MNLNNFNVTPIEAFSDNYIWCIELDKHCIVVDPGDSAPVLTHLNTHNLTPVALLITHHHADHIGGVKTLVEKYPDIQVIAGDNSRIPCVTQLVKQGQSVDIEQLNLRFEVLSVPGHTRDHFAFYSDLGLFCGDTLFSAGCGRLFEGTPDQMLDSLKKLSELPASTPVYCTHEYTLSNIRFALAAEPNNQQLQAYQQHCQNLRAAQKPTLPSSIGQELAINPFLRCTEQEIINNVKQHSQQPLSSENDVFAALRSWKDNF</sequence>
<dbReference type="InterPro" id="IPR036866">
    <property type="entry name" value="RibonucZ/Hydroxyglut_hydro"/>
</dbReference>
<proteinExistence type="inferred from homology"/>
<keyword evidence="5 7" id="KW-0378">Hydrolase</keyword>
<dbReference type="EC" id="3.1.2.6" evidence="7"/>
<feature type="binding site" evidence="7">
    <location>
        <position position="133"/>
    </location>
    <ligand>
        <name>Zn(2+)</name>
        <dbReference type="ChEBI" id="CHEBI:29105"/>
        <label>2</label>
    </ligand>
</feature>
<feature type="binding site" evidence="7">
    <location>
        <position position="62"/>
    </location>
    <ligand>
        <name>Zn(2+)</name>
        <dbReference type="ChEBI" id="CHEBI:29105"/>
        <label>2</label>
    </ligand>
</feature>
<evidence type="ECO:0000256" key="1">
    <source>
        <dbReference type="ARBA" id="ARBA00001623"/>
    </source>
</evidence>
<dbReference type="PIRSF" id="PIRSF005457">
    <property type="entry name" value="Glx"/>
    <property type="match status" value="1"/>
</dbReference>
<dbReference type="InterPro" id="IPR050110">
    <property type="entry name" value="Glyoxalase_II_hydrolase"/>
</dbReference>
<dbReference type="Proteomes" id="UP000601768">
    <property type="component" value="Unassembled WGS sequence"/>
</dbReference>
<comment type="pathway">
    <text evidence="2 7">Secondary metabolite metabolism; methylglyoxal degradation; (R)-lactate from methylglyoxal: step 2/2.</text>
</comment>
<feature type="binding site" evidence="7">
    <location>
        <position position="59"/>
    </location>
    <ligand>
        <name>Zn(2+)</name>
        <dbReference type="ChEBI" id="CHEBI:29105"/>
        <label>1</label>
    </ligand>
</feature>
<evidence type="ECO:0000259" key="8">
    <source>
        <dbReference type="SMART" id="SM00849"/>
    </source>
</evidence>
<dbReference type="InterPro" id="IPR032282">
    <property type="entry name" value="HAGH_C"/>
</dbReference>
<feature type="binding site" evidence="7">
    <location>
        <position position="61"/>
    </location>
    <ligand>
        <name>Zn(2+)</name>
        <dbReference type="ChEBI" id="CHEBI:29105"/>
        <label>2</label>
    </ligand>
</feature>
<protein>
    <recommendedName>
        <fullName evidence="7">Hydroxyacylglutathione hydrolase</fullName>
        <ecNumber evidence="7">3.1.2.6</ecNumber>
    </recommendedName>
    <alternativeName>
        <fullName evidence="7">Glyoxalase II</fullName>
        <shortName evidence="7">Glx II</shortName>
    </alternativeName>
</protein>
<dbReference type="GO" id="GO:0004416">
    <property type="term" value="F:hydroxyacylglutathione hydrolase activity"/>
    <property type="evidence" value="ECO:0007669"/>
    <property type="project" value="UniProtKB-UniRule"/>
</dbReference>
<dbReference type="GO" id="GO:0019243">
    <property type="term" value="P:methylglyoxal catabolic process to D-lactate via S-lactoyl-glutathione"/>
    <property type="evidence" value="ECO:0007669"/>
    <property type="project" value="UniProtKB-UniRule"/>
</dbReference>
<evidence type="ECO:0000313" key="10">
    <source>
        <dbReference type="Proteomes" id="UP000601768"/>
    </source>
</evidence>
<dbReference type="PANTHER" id="PTHR43705:SF1">
    <property type="entry name" value="HYDROXYACYLGLUTATHIONE HYDROLASE GLOB"/>
    <property type="match status" value="1"/>
</dbReference>
<comment type="catalytic activity">
    <reaction evidence="1 7">
        <text>an S-(2-hydroxyacyl)glutathione + H2O = a 2-hydroxy carboxylate + glutathione + H(+)</text>
        <dbReference type="Rhea" id="RHEA:21864"/>
        <dbReference type="ChEBI" id="CHEBI:15377"/>
        <dbReference type="ChEBI" id="CHEBI:15378"/>
        <dbReference type="ChEBI" id="CHEBI:57925"/>
        <dbReference type="ChEBI" id="CHEBI:58896"/>
        <dbReference type="ChEBI" id="CHEBI:71261"/>
        <dbReference type="EC" id="3.1.2.6"/>
    </reaction>
</comment>
<feature type="binding site" evidence="7">
    <location>
        <position position="171"/>
    </location>
    <ligand>
        <name>Zn(2+)</name>
        <dbReference type="ChEBI" id="CHEBI:29105"/>
        <label>2</label>
    </ligand>
</feature>
<evidence type="ECO:0000256" key="7">
    <source>
        <dbReference type="HAMAP-Rule" id="MF_01374"/>
    </source>
</evidence>
<dbReference type="InterPro" id="IPR017782">
    <property type="entry name" value="Hydroxyacylglutathione_Hdrlase"/>
</dbReference>
<dbReference type="InterPro" id="IPR035680">
    <property type="entry name" value="Clx_II_MBL"/>
</dbReference>
<comment type="caution">
    <text evidence="9">The sequence shown here is derived from an EMBL/GenBank/DDBJ whole genome shotgun (WGS) entry which is preliminary data.</text>
</comment>
<reference evidence="9" key="2">
    <citation type="submission" date="2020-08" db="EMBL/GenBank/DDBJ databases">
        <authorList>
            <person name="Lai Q."/>
        </authorList>
    </citation>
    <scope>NUCLEOTIDE SEQUENCE</scope>
    <source>
        <strain evidence="9">S27-2</strain>
    </source>
</reference>
<dbReference type="NCBIfam" id="TIGR03413">
    <property type="entry name" value="GSH_gloB"/>
    <property type="match status" value="1"/>
</dbReference>
<feature type="binding site" evidence="7">
    <location>
        <position position="57"/>
    </location>
    <ligand>
        <name>Zn(2+)</name>
        <dbReference type="ChEBI" id="CHEBI:29105"/>
        <label>1</label>
    </ligand>
</feature>
<dbReference type="EMBL" id="JACNEP010000001">
    <property type="protein sequence ID" value="MBC3764476.1"/>
    <property type="molecule type" value="Genomic_DNA"/>
</dbReference>
<dbReference type="Gene3D" id="3.60.15.10">
    <property type="entry name" value="Ribonuclease Z/Hydroxyacylglutathione hydrolase-like"/>
    <property type="match status" value="1"/>
</dbReference>
<evidence type="ECO:0000256" key="5">
    <source>
        <dbReference type="ARBA" id="ARBA00022801"/>
    </source>
</evidence>
<comment type="function">
    <text evidence="7">Thiolesterase that catalyzes the hydrolysis of S-D-lactoyl-glutathione to form glutathione and D-lactic acid.</text>
</comment>
<comment type="similarity">
    <text evidence="3 7">Belongs to the metallo-beta-lactamase superfamily. Glyoxalase II family.</text>
</comment>
<feature type="binding site" evidence="7">
    <location>
        <position position="116"/>
    </location>
    <ligand>
        <name>Zn(2+)</name>
        <dbReference type="ChEBI" id="CHEBI:29105"/>
        <label>1</label>
    </ligand>
</feature>
<accession>A0A8J6IND2</accession>
<organism evidence="9 10">
    <name type="scientific">Neptunicella marina</name>
    <dbReference type="NCBI Taxonomy" id="2125989"/>
    <lineage>
        <taxon>Bacteria</taxon>
        <taxon>Pseudomonadati</taxon>
        <taxon>Pseudomonadota</taxon>
        <taxon>Gammaproteobacteria</taxon>
        <taxon>Alteromonadales</taxon>
        <taxon>Alteromonadaceae</taxon>
        <taxon>Neptunicella</taxon>
    </lineage>
</organism>
<dbReference type="InterPro" id="IPR001279">
    <property type="entry name" value="Metallo-B-lactamas"/>
</dbReference>
<dbReference type="CDD" id="cd07723">
    <property type="entry name" value="hydroxyacylglutathione_hydrolase_MBL-fold"/>
    <property type="match status" value="1"/>
</dbReference>
<comment type="cofactor">
    <cofactor evidence="7">
        <name>Zn(2+)</name>
        <dbReference type="ChEBI" id="CHEBI:29105"/>
    </cofactor>
    <text evidence="7">Binds 2 Zn(2+) ions per subunit.</text>
</comment>
<dbReference type="AlphaFoldDB" id="A0A8J6IND2"/>
<keyword evidence="6 7" id="KW-0862">Zinc</keyword>
<feature type="binding site" evidence="7">
    <location>
        <position position="133"/>
    </location>
    <ligand>
        <name>Zn(2+)</name>
        <dbReference type="ChEBI" id="CHEBI:29105"/>
        <label>1</label>
    </ligand>
</feature>
<dbReference type="GO" id="GO:0046872">
    <property type="term" value="F:metal ion binding"/>
    <property type="evidence" value="ECO:0007669"/>
    <property type="project" value="UniProtKB-KW"/>
</dbReference>
<evidence type="ECO:0000256" key="2">
    <source>
        <dbReference type="ARBA" id="ARBA00004963"/>
    </source>
</evidence>
<evidence type="ECO:0000313" key="9">
    <source>
        <dbReference type="EMBL" id="MBC3764476.1"/>
    </source>
</evidence>
<dbReference type="SUPFAM" id="SSF56281">
    <property type="entry name" value="Metallo-hydrolase/oxidoreductase"/>
    <property type="match status" value="1"/>
</dbReference>
<evidence type="ECO:0000256" key="6">
    <source>
        <dbReference type="ARBA" id="ARBA00022833"/>
    </source>
</evidence>
<dbReference type="SMART" id="SM00849">
    <property type="entry name" value="Lactamase_B"/>
    <property type="match status" value="1"/>
</dbReference>
<dbReference type="UniPathway" id="UPA00619">
    <property type="reaction ID" value="UER00676"/>
</dbReference>
<comment type="subunit">
    <text evidence="7">Monomer.</text>
</comment>
<dbReference type="Pfam" id="PF16123">
    <property type="entry name" value="HAGH_C"/>
    <property type="match status" value="1"/>
</dbReference>
<dbReference type="RefSeq" id="WP_186504947.1">
    <property type="nucleotide sequence ID" value="NZ_JACNEP010000001.1"/>
</dbReference>